<dbReference type="SUPFAM" id="SSF56672">
    <property type="entry name" value="DNA/RNA polymerases"/>
    <property type="match status" value="1"/>
</dbReference>
<dbReference type="RefSeq" id="WP_068335830.1">
    <property type="nucleotide sequence ID" value="NZ_LVHF01000033.1"/>
</dbReference>
<evidence type="ECO:0000313" key="4">
    <source>
        <dbReference type="Proteomes" id="UP000078503"/>
    </source>
</evidence>
<evidence type="ECO:0000313" key="3">
    <source>
        <dbReference type="EMBL" id="OAN11302.1"/>
    </source>
</evidence>
<gene>
    <name evidence="3" type="ORF">A3K86_20320</name>
</gene>
<evidence type="ECO:0000256" key="1">
    <source>
        <dbReference type="ARBA" id="ARBA00034120"/>
    </source>
</evidence>
<dbReference type="OrthoDB" id="9793236at2"/>
<name>A0A178K3L6_9GAMM</name>
<comment type="similarity">
    <text evidence="1">Belongs to the bacterial reverse transcriptase family.</text>
</comment>
<dbReference type="EMBL" id="LVHF01000033">
    <property type="protein sequence ID" value="OAN11302.1"/>
    <property type="molecule type" value="Genomic_DNA"/>
</dbReference>
<sequence length="443" mass="51502">MRVQDQFNKEFRQENLKEIFSNHVVYSGATGIDNMNQYAFRKQLDSQVEIISRKMIEGSYAFSKYKLKLLTKGRNKAPREISIPTVRDRIALRAMCNFLQDRFSESVKFTLPQDVIKDVKTHALSGDFDSYIKLDVSNFYPSIRHKTLRSQLRKRIRQDHILDMIFSAVTAPSVLSSRKDDKPTEVGVPQGLAVSNILAAIYLQNIDKFLSELPNVKCYRYVDDVLILCSADQAHDLAQIIIKKFRNIGLKIHCPAKAPEKSKIDSLANGFDYLGYQFTNEHISARNGSIEKLKASLAGIFTSYKHSKNKSLKILEWRLNLRITGCVFEKKCKGWQFFFAEINDEKLLHRLDHYVLRLCKRFGVEIKPKKFVRTFKEISHNKYNTTYVPNFDQYDIPKMKEALVQYFSFDLTNMTDEEISYHFNKKIGSQVKELEVDVKDFGY</sequence>
<dbReference type="Pfam" id="PF00078">
    <property type="entry name" value="RVT_1"/>
    <property type="match status" value="1"/>
</dbReference>
<keyword evidence="4" id="KW-1185">Reference proteome</keyword>
<organism evidence="3 4">
    <name type="scientific">Photobacterium jeanii</name>
    <dbReference type="NCBI Taxonomy" id="858640"/>
    <lineage>
        <taxon>Bacteria</taxon>
        <taxon>Pseudomonadati</taxon>
        <taxon>Pseudomonadota</taxon>
        <taxon>Gammaproteobacteria</taxon>
        <taxon>Vibrionales</taxon>
        <taxon>Vibrionaceae</taxon>
        <taxon>Photobacterium</taxon>
    </lineage>
</organism>
<evidence type="ECO:0000259" key="2">
    <source>
        <dbReference type="PROSITE" id="PS50878"/>
    </source>
</evidence>
<dbReference type="CDD" id="cd01651">
    <property type="entry name" value="RT_G2_intron"/>
    <property type="match status" value="1"/>
</dbReference>
<dbReference type="InterPro" id="IPR051083">
    <property type="entry name" value="GrpII_Intron_Splice-Mob/Def"/>
</dbReference>
<comment type="caution">
    <text evidence="3">The sequence shown here is derived from an EMBL/GenBank/DDBJ whole genome shotgun (WGS) entry which is preliminary data.</text>
</comment>
<dbReference type="InterPro" id="IPR043502">
    <property type="entry name" value="DNA/RNA_pol_sf"/>
</dbReference>
<protein>
    <submittedName>
        <fullName evidence="3">RNA-dependent DNA polymerase</fullName>
    </submittedName>
</protein>
<dbReference type="InterPro" id="IPR000477">
    <property type="entry name" value="RT_dom"/>
</dbReference>
<dbReference type="AlphaFoldDB" id="A0A178K3L6"/>
<dbReference type="PANTHER" id="PTHR34047">
    <property type="entry name" value="NUCLEAR INTRON MATURASE 1, MITOCHONDRIAL-RELATED"/>
    <property type="match status" value="1"/>
</dbReference>
<dbReference type="STRING" id="858640.A3K86_20320"/>
<dbReference type="PROSITE" id="PS50878">
    <property type="entry name" value="RT_POL"/>
    <property type="match status" value="1"/>
</dbReference>
<feature type="domain" description="Reverse transcriptase" evidence="2">
    <location>
        <begin position="51"/>
        <end position="278"/>
    </location>
</feature>
<dbReference type="PANTHER" id="PTHR34047:SF8">
    <property type="entry name" value="PROTEIN YKFC"/>
    <property type="match status" value="1"/>
</dbReference>
<proteinExistence type="inferred from homology"/>
<reference evidence="3 4" key="1">
    <citation type="submission" date="2016-03" db="EMBL/GenBank/DDBJ databases">
        <title>Photobacterium proteolyticum sp. nov. a protease producing bacterium isolated from ocean sediments of Laizhou Bay.</title>
        <authorList>
            <person name="Li Y."/>
        </authorList>
    </citation>
    <scope>NUCLEOTIDE SEQUENCE [LARGE SCALE GENOMIC DNA]</scope>
    <source>
        <strain evidence="3 4">R-40508</strain>
    </source>
</reference>
<dbReference type="Proteomes" id="UP000078503">
    <property type="component" value="Unassembled WGS sequence"/>
</dbReference>
<accession>A0A178K3L6</accession>